<keyword evidence="2" id="KW-1185">Reference proteome</keyword>
<proteinExistence type="predicted"/>
<name>A0A9X2EW81_9GAMM</name>
<protein>
    <submittedName>
        <fullName evidence="1">Uncharacterized protein</fullName>
    </submittedName>
</protein>
<comment type="caution">
    <text evidence="1">The sequence shown here is derived from an EMBL/GenBank/DDBJ whole genome shotgun (WGS) entry which is preliminary data.</text>
</comment>
<dbReference type="AlphaFoldDB" id="A0A9X2EW81"/>
<dbReference type="EMBL" id="JALBWM010000304">
    <property type="protein sequence ID" value="MCO1337041.1"/>
    <property type="molecule type" value="Genomic_DNA"/>
</dbReference>
<dbReference type="Proteomes" id="UP001139028">
    <property type="component" value="Unassembled WGS sequence"/>
</dbReference>
<accession>A0A9X2EW81</accession>
<evidence type="ECO:0000313" key="2">
    <source>
        <dbReference type="Proteomes" id="UP001139028"/>
    </source>
</evidence>
<dbReference type="RefSeq" id="WP_252473231.1">
    <property type="nucleotide sequence ID" value="NZ_JALBWM010000304.1"/>
</dbReference>
<organism evidence="1 2">
    <name type="scientific">Microbulbifer okhotskensis</name>
    <dbReference type="NCBI Taxonomy" id="2926617"/>
    <lineage>
        <taxon>Bacteria</taxon>
        <taxon>Pseudomonadati</taxon>
        <taxon>Pseudomonadota</taxon>
        <taxon>Gammaproteobacteria</taxon>
        <taxon>Cellvibrionales</taxon>
        <taxon>Microbulbiferaceae</taxon>
        <taxon>Microbulbifer</taxon>
    </lineage>
</organism>
<gene>
    <name evidence="1" type="ORF">MO867_22205</name>
</gene>
<sequence>MLWDIAGIDDVEYYKDQLANIFKKEPKLRDLFLETCASGLFSFISNYRTDYSDIFEDLVSIAEFIDSEDEREEWLKYKKSDLRSLTIETTED</sequence>
<reference evidence="1" key="1">
    <citation type="journal article" date="2022" name="Arch. Microbiol.">
        <title>Microbulbifer okhotskensis sp. nov., isolated from a deep bottom sediment of the Okhotsk Sea.</title>
        <authorList>
            <person name="Romanenko L."/>
            <person name="Kurilenko V."/>
            <person name="Otstavnykh N."/>
            <person name="Velansky P."/>
            <person name="Isaeva M."/>
            <person name="Mikhailov V."/>
        </authorList>
    </citation>
    <scope>NUCLEOTIDE SEQUENCE</scope>
    <source>
        <strain evidence="1">OS29</strain>
    </source>
</reference>
<evidence type="ECO:0000313" key="1">
    <source>
        <dbReference type="EMBL" id="MCO1337041.1"/>
    </source>
</evidence>